<dbReference type="InterPro" id="IPR051932">
    <property type="entry name" value="Bact_StressResp_Reg"/>
</dbReference>
<protein>
    <submittedName>
        <fullName evidence="2">STAS domain-containing protein</fullName>
    </submittedName>
</protein>
<dbReference type="Gene3D" id="3.30.750.24">
    <property type="entry name" value="STAS domain"/>
    <property type="match status" value="1"/>
</dbReference>
<dbReference type="CDD" id="cd07041">
    <property type="entry name" value="STAS_RsbR_RsbS_like"/>
    <property type="match status" value="1"/>
</dbReference>
<dbReference type="PANTHER" id="PTHR33745">
    <property type="entry name" value="RSBT ANTAGONIST PROTEIN RSBS-RELATED"/>
    <property type="match status" value="1"/>
</dbReference>
<dbReference type="PANTHER" id="PTHR33745:SF8">
    <property type="entry name" value="BLUE-LIGHT PHOTORECEPTOR"/>
    <property type="match status" value="1"/>
</dbReference>
<dbReference type="Proteomes" id="UP000659496">
    <property type="component" value="Unassembled WGS sequence"/>
</dbReference>
<comment type="caution">
    <text evidence="2">The sequence shown here is derived from an EMBL/GenBank/DDBJ whole genome shotgun (WGS) entry which is preliminary data.</text>
</comment>
<dbReference type="EMBL" id="JACSQY010000008">
    <property type="protein sequence ID" value="MBD7908889.1"/>
    <property type="molecule type" value="Genomic_DNA"/>
</dbReference>
<organism evidence="2 3">
    <name type="scientific">Sporosarcina gallistercoris</name>
    <dbReference type="NCBI Taxonomy" id="2762245"/>
    <lineage>
        <taxon>Bacteria</taxon>
        <taxon>Bacillati</taxon>
        <taxon>Bacillota</taxon>
        <taxon>Bacilli</taxon>
        <taxon>Bacillales</taxon>
        <taxon>Caryophanaceae</taxon>
        <taxon>Sporosarcina</taxon>
    </lineage>
</organism>
<proteinExistence type="predicted"/>
<sequence>MKELLIRLSDKVIENAEQLAMLITRQQNERYPLMKRLEEELYPARVELVKLYANALKLEETERVEQLRQWGLESGTHFAKEESISLDMMLREVPEYRAYIGTVLKHEGINSHISAEDMYDLTTALDTIVNEVVYYFSLPFVHHEKEMLKISQAAIAELSVPIASINDTTAILPLIGVMDFNRGSVLQEKVLKEAVRLNLEYLIVDLSGLQTTDTYVSQQLFILFESLSLVGTTPVVSGITPEIAQTLVGLGLNFGAIKSFATLKQAIRYVA</sequence>
<dbReference type="SUPFAM" id="SSF52091">
    <property type="entry name" value="SpoIIaa-like"/>
    <property type="match status" value="1"/>
</dbReference>
<gene>
    <name evidence="2" type="ORF">H9659_11150</name>
</gene>
<evidence type="ECO:0000313" key="3">
    <source>
        <dbReference type="Proteomes" id="UP000659496"/>
    </source>
</evidence>
<feature type="domain" description="STAS" evidence="1">
    <location>
        <begin position="159"/>
        <end position="270"/>
    </location>
</feature>
<keyword evidence="3" id="KW-1185">Reference proteome</keyword>
<reference evidence="2 3" key="1">
    <citation type="submission" date="2020-08" db="EMBL/GenBank/DDBJ databases">
        <title>A Genomic Blueprint of the Chicken Gut Microbiome.</title>
        <authorList>
            <person name="Gilroy R."/>
            <person name="Ravi A."/>
            <person name="Getino M."/>
            <person name="Pursley I."/>
            <person name="Horton D.L."/>
            <person name="Alikhan N.-F."/>
            <person name="Baker D."/>
            <person name="Gharbi K."/>
            <person name="Hall N."/>
            <person name="Watson M."/>
            <person name="Adriaenssens E.M."/>
            <person name="Foster-Nyarko E."/>
            <person name="Jarju S."/>
            <person name="Secka A."/>
            <person name="Antonio M."/>
            <person name="Oren A."/>
            <person name="Chaudhuri R."/>
            <person name="La Ragione R.M."/>
            <person name="Hildebrand F."/>
            <person name="Pallen M.J."/>
        </authorList>
    </citation>
    <scope>NUCLEOTIDE SEQUENCE [LARGE SCALE GENOMIC DNA]</scope>
    <source>
        <strain evidence="2 3">Sa3CUA8</strain>
    </source>
</reference>
<accession>A0ABR8PLE1</accession>
<dbReference type="InterPro" id="IPR002645">
    <property type="entry name" value="STAS_dom"/>
</dbReference>
<dbReference type="PROSITE" id="PS50801">
    <property type="entry name" value="STAS"/>
    <property type="match status" value="1"/>
</dbReference>
<name>A0ABR8PLE1_9BACL</name>
<dbReference type="RefSeq" id="WP_191690481.1">
    <property type="nucleotide sequence ID" value="NZ_JACSQY010000008.1"/>
</dbReference>
<dbReference type="Pfam" id="PF01740">
    <property type="entry name" value="STAS"/>
    <property type="match status" value="1"/>
</dbReference>
<dbReference type="InterPro" id="IPR036513">
    <property type="entry name" value="STAS_dom_sf"/>
</dbReference>
<evidence type="ECO:0000313" key="2">
    <source>
        <dbReference type="EMBL" id="MBD7908889.1"/>
    </source>
</evidence>
<evidence type="ECO:0000259" key="1">
    <source>
        <dbReference type="PROSITE" id="PS50801"/>
    </source>
</evidence>